<dbReference type="InterPro" id="IPR009825">
    <property type="entry name" value="ECF_substrate-spec-like"/>
</dbReference>
<dbReference type="STRING" id="411473.RUMCAL_01323"/>
<dbReference type="NCBIfam" id="TIGR04518">
    <property type="entry name" value="ECF_S_folT_fam"/>
    <property type="match status" value="1"/>
</dbReference>
<sequence length="229" mass="25304">MLHEAETFCTAARQRRYFFMRDFLSVFTDSAKEFTKVRSLVTTSLLVAVSMVIEMFSIDIGFAKLNFAFLAIAIIGMLFGPCMGMMAGFACDIVGYLAHPSGGFLPAYVLVGGLQGLFYGLFLYQKWSGHSIQFVSNKTGKTTDITLYLRAIVARLADVVIINLLIQTKLNLHYGFIPQEAYGAAIVARVAKNVIELAIDLPLLFILLPVALKAYQHIFRRSVSPKVAG</sequence>
<feature type="transmembrane region" description="Helical" evidence="1">
    <location>
        <begin position="37"/>
        <end position="56"/>
    </location>
</feature>
<proteinExistence type="predicted"/>
<accession>U2M3I4</accession>
<dbReference type="AlphaFoldDB" id="U2M3I4"/>
<dbReference type="eggNOG" id="COG4720">
    <property type="taxonomic scope" value="Bacteria"/>
</dbReference>
<dbReference type="EMBL" id="AWVF01000173">
    <property type="protein sequence ID" value="ERJ96309.1"/>
    <property type="molecule type" value="Genomic_DNA"/>
</dbReference>
<keyword evidence="1" id="KW-0812">Transmembrane</keyword>
<evidence type="ECO:0000313" key="2">
    <source>
        <dbReference type="EMBL" id="ERJ96309.1"/>
    </source>
</evidence>
<dbReference type="PATRIC" id="fig|411473.3.peg.1077"/>
<keyword evidence="3" id="KW-1185">Reference proteome</keyword>
<name>U2M3I4_9FIRM</name>
<feature type="transmembrane region" description="Helical" evidence="1">
    <location>
        <begin position="197"/>
        <end position="215"/>
    </location>
</feature>
<dbReference type="Gene3D" id="1.10.1760.20">
    <property type="match status" value="1"/>
</dbReference>
<gene>
    <name evidence="2" type="ORF">RUMCAL_01323</name>
</gene>
<dbReference type="Proteomes" id="UP000016662">
    <property type="component" value="Unassembled WGS sequence"/>
</dbReference>
<dbReference type="HOGENOM" id="CLU_098232_0_1_9"/>
<keyword evidence="1" id="KW-1133">Transmembrane helix</keyword>
<organism evidence="2 3">
    <name type="scientific">Ruminococcus callidus ATCC 27760</name>
    <dbReference type="NCBI Taxonomy" id="411473"/>
    <lineage>
        <taxon>Bacteria</taxon>
        <taxon>Bacillati</taxon>
        <taxon>Bacillota</taxon>
        <taxon>Clostridia</taxon>
        <taxon>Eubacteriales</taxon>
        <taxon>Oscillospiraceae</taxon>
        <taxon>Ruminococcus</taxon>
    </lineage>
</organism>
<dbReference type="Pfam" id="PF07155">
    <property type="entry name" value="ECF-ribofla_trS"/>
    <property type="match status" value="1"/>
</dbReference>
<dbReference type="OrthoDB" id="4624at2"/>
<feature type="transmembrane region" description="Helical" evidence="1">
    <location>
        <begin position="145"/>
        <end position="166"/>
    </location>
</feature>
<evidence type="ECO:0008006" key="4">
    <source>
        <dbReference type="Google" id="ProtNLM"/>
    </source>
</evidence>
<comment type="caution">
    <text evidence="2">The sequence shown here is derived from an EMBL/GenBank/DDBJ whole genome shotgun (WGS) entry which is preliminary data.</text>
</comment>
<keyword evidence="1" id="KW-0472">Membrane</keyword>
<feature type="transmembrane region" description="Helical" evidence="1">
    <location>
        <begin position="68"/>
        <end position="98"/>
    </location>
</feature>
<evidence type="ECO:0000256" key="1">
    <source>
        <dbReference type="SAM" id="Phobius"/>
    </source>
</evidence>
<protein>
    <recommendedName>
        <fullName evidence="4">Folate transporter FolT</fullName>
    </recommendedName>
</protein>
<feature type="transmembrane region" description="Helical" evidence="1">
    <location>
        <begin position="104"/>
        <end position="124"/>
    </location>
</feature>
<evidence type="ECO:0000313" key="3">
    <source>
        <dbReference type="Proteomes" id="UP000016662"/>
    </source>
</evidence>
<dbReference type="GO" id="GO:0016020">
    <property type="term" value="C:membrane"/>
    <property type="evidence" value="ECO:0007669"/>
    <property type="project" value="InterPro"/>
</dbReference>
<reference evidence="2 3" key="1">
    <citation type="submission" date="2013-07" db="EMBL/GenBank/DDBJ databases">
        <authorList>
            <person name="Weinstock G."/>
            <person name="Sodergren E."/>
            <person name="Wylie T."/>
            <person name="Fulton L."/>
            <person name="Fulton R."/>
            <person name="Fronick C."/>
            <person name="O'Laughlin M."/>
            <person name="Godfrey J."/>
            <person name="Miner T."/>
            <person name="Herter B."/>
            <person name="Appelbaum E."/>
            <person name="Cordes M."/>
            <person name="Lek S."/>
            <person name="Wollam A."/>
            <person name="Pepin K.H."/>
            <person name="Palsikar V.B."/>
            <person name="Mitreva M."/>
            <person name="Wilson R.K."/>
        </authorList>
    </citation>
    <scope>NUCLEOTIDE SEQUENCE [LARGE SCALE GENOMIC DNA]</scope>
    <source>
        <strain evidence="2 3">ATCC 27760</strain>
    </source>
</reference>
<dbReference type="InterPro" id="IPR030949">
    <property type="entry name" value="ECF_S_folate_fam"/>
</dbReference>